<keyword evidence="5" id="KW-1185">Reference proteome</keyword>
<evidence type="ECO:0000313" key="4">
    <source>
        <dbReference type="EMBL" id="MDY7231199.1"/>
    </source>
</evidence>
<dbReference type="Gene3D" id="3.10.620.30">
    <property type="match status" value="1"/>
</dbReference>
<sequence>MRPPPRRSSGPGLLSWLLILGVLGVAVALPLLGAWVASTLAIHHGAPVAWSVAAGLGLGLGLPLLWEVWSLPRRQQGRPARPRWLRLRTRLLLRTWAVNLVFLAGALLLSPRGVFTALSTRGDWMLPPSGGPVVETARRLLFVAADGVEWAYVLATDNPYRDQLIATAPRPPPPPARPAPFVPPVLVPPVPVPPPSETPAPQPIPPTDEVLGEEDPLEDSDAQVIISWKTEPRPPEPEPEVPAKPTEPKVDVRGLKSSWQNPGLRAPSGPAEKGGAVAYPLPDVLHPRVASLPRSVETDLVSVAKYLVEGESDPFQRVKALHDYVADRVEYDVPAYRAMKIPPQPPEAVFERRRAVCAGYANLFAAMGRAVGEEVFTLSGEAIKPGGEKELESHAWNAVRINGDWYLVDVTWNAGSVGGDLFTRRYRTKYLFMPPQEFLQSHLPEDAGWQLLDVPLERGEILRQARESHVSRGGSLPARTETAAEEKREWEGIRILQPPRPLEEVRGRFIVEIDNPKRLPTEISLLNLQDGSKEDCFSQSWGTRYSCSVPRKGLYRIQVFAGPQTPPKLMAQLEVQGTN</sequence>
<comment type="caution">
    <text evidence="4">The sequence shown here is derived from an EMBL/GenBank/DDBJ whole genome shotgun (WGS) entry which is preliminary data.</text>
</comment>
<dbReference type="Proteomes" id="UP001291309">
    <property type="component" value="Unassembled WGS sequence"/>
</dbReference>
<feature type="transmembrane region" description="Helical" evidence="2">
    <location>
        <begin position="91"/>
        <end position="109"/>
    </location>
</feature>
<evidence type="ECO:0000256" key="2">
    <source>
        <dbReference type="SAM" id="Phobius"/>
    </source>
</evidence>
<feature type="compositionally biased region" description="Pro residues" evidence="1">
    <location>
        <begin position="190"/>
        <end position="206"/>
    </location>
</feature>
<dbReference type="EMBL" id="JAXIVS010000014">
    <property type="protein sequence ID" value="MDY7231199.1"/>
    <property type="molecule type" value="Genomic_DNA"/>
</dbReference>
<evidence type="ECO:0000259" key="3">
    <source>
        <dbReference type="SMART" id="SM00460"/>
    </source>
</evidence>
<reference evidence="4 5" key="1">
    <citation type="submission" date="2023-12" db="EMBL/GenBank/DDBJ databases">
        <title>the genome sequence of Hyalangium sp. s54d21.</title>
        <authorList>
            <person name="Zhang X."/>
        </authorList>
    </citation>
    <scope>NUCLEOTIDE SEQUENCE [LARGE SCALE GENOMIC DNA]</scope>
    <source>
        <strain evidence="5">s54d21</strain>
    </source>
</reference>
<dbReference type="PANTHER" id="PTHR46333">
    <property type="entry name" value="CYTOKINESIS PROTEIN 3"/>
    <property type="match status" value="1"/>
</dbReference>
<dbReference type="InterPro" id="IPR038765">
    <property type="entry name" value="Papain-like_cys_pep_sf"/>
</dbReference>
<dbReference type="SMART" id="SM00460">
    <property type="entry name" value="TGc"/>
    <property type="match status" value="1"/>
</dbReference>
<keyword evidence="2" id="KW-0812">Transmembrane</keyword>
<dbReference type="SUPFAM" id="SSF54001">
    <property type="entry name" value="Cysteine proteinases"/>
    <property type="match status" value="1"/>
</dbReference>
<evidence type="ECO:0000313" key="5">
    <source>
        <dbReference type="Proteomes" id="UP001291309"/>
    </source>
</evidence>
<gene>
    <name evidence="4" type="ORF">SYV04_32720</name>
</gene>
<dbReference type="InterPro" id="IPR052557">
    <property type="entry name" value="CAP/Cytokinesis_protein"/>
</dbReference>
<dbReference type="InterPro" id="IPR002931">
    <property type="entry name" value="Transglutaminase-like"/>
</dbReference>
<feature type="compositionally biased region" description="Acidic residues" evidence="1">
    <location>
        <begin position="210"/>
        <end position="221"/>
    </location>
</feature>
<evidence type="ECO:0000256" key="1">
    <source>
        <dbReference type="SAM" id="MobiDB-lite"/>
    </source>
</evidence>
<feature type="region of interest" description="Disordered" evidence="1">
    <location>
        <begin position="190"/>
        <end position="272"/>
    </location>
</feature>
<dbReference type="Pfam" id="PF01841">
    <property type="entry name" value="Transglut_core"/>
    <property type="match status" value="1"/>
</dbReference>
<feature type="transmembrane region" description="Helical" evidence="2">
    <location>
        <begin position="12"/>
        <end position="36"/>
    </location>
</feature>
<protein>
    <submittedName>
        <fullName evidence="4">Transglutaminase domain-containing protein</fullName>
    </submittedName>
</protein>
<proteinExistence type="predicted"/>
<accession>A0ABU5HCL6</accession>
<name>A0ABU5HCL6_9BACT</name>
<feature type="transmembrane region" description="Helical" evidence="2">
    <location>
        <begin position="48"/>
        <end position="70"/>
    </location>
</feature>
<keyword evidence="2" id="KW-0472">Membrane</keyword>
<keyword evidence="2" id="KW-1133">Transmembrane helix</keyword>
<dbReference type="RefSeq" id="WP_321549914.1">
    <property type="nucleotide sequence ID" value="NZ_JAXIVS010000014.1"/>
</dbReference>
<organism evidence="4 5">
    <name type="scientific">Hyalangium rubrum</name>
    <dbReference type="NCBI Taxonomy" id="3103134"/>
    <lineage>
        <taxon>Bacteria</taxon>
        <taxon>Pseudomonadati</taxon>
        <taxon>Myxococcota</taxon>
        <taxon>Myxococcia</taxon>
        <taxon>Myxococcales</taxon>
        <taxon>Cystobacterineae</taxon>
        <taxon>Archangiaceae</taxon>
        <taxon>Hyalangium</taxon>
    </lineage>
</organism>
<dbReference type="PANTHER" id="PTHR46333:SF2">
    <property type="entry name" value="CYTOKINESIS PROTEIN 3"/>
    <property type="match status" value="1"/>
</dbReference>
<feature type="domain" description="Transglutaminase-like" evidence="3">
    <location>
        <begin position="349"/>
        <end position="412"/>
    </location>
</feature>